<accession>A0A9D4EKU2</accession>
<gene>
    <name evidence="1" type="ORF">DPMN_160461</name>
</gene>
<sequence>MLRRRSLCRGISTELCRARENSFASRTTRANIPPTYLPANTTKLDLFEDYERNLAPDIRSLKLTAFKSVWSSCVPHMRIASPRDDICAKCEHVRNSVVDAVDDNWPLTRSVTI</sequence>
<organism evidence="1 2">
    <name type="scientific">Dreissena polymorpha</name>
    <name type="common">Zebra mussel</name>
    <name type="synonym">Mytilus polymorpha</name>
    <dbReference type="NCBI Taxonomy" id="45954"/>
    <lineage>
        <taxon>Eukaryota</taxon>
        <taxon>Metazoa</taxon>
        <taxon>Spiralia</taxon>
        <taxon>Lophotrochozoa</taxon>
        <taxon>Mollusca</taxon>
        <taxon>Bivalvia</taxon>
        <taxon>Autobranchia</taxon>
        <taxon>Heteroconchia</taxon>
        <taxon>Euheterodonta</taxon>
        <taxon>Imparidentia</taxon>
        <taxon>Neoheterodontei</taxon>
        <taxon>Myida</taxon>
        <taxon>Dreissenoidea</taxon>
        <taxon>Dreissenidae</taxon>
        <taxon>Dreissena</taxon>
    </lineage>
</organism>
<evidence type="ECO:0000313" key="1">
    <source>
        <dbReference type="EMBL" id="KAH3782544.1"/>
    </source>
</evidence>
<comment type="caution">
    <text evidence="1">The sequence shown here is derived from an EMBL/GenBank/DDBJ whole genome shotgun (WGS) entry which is preliminary data.</text>
</comment>
<name>A0A9D4EKU2_DREPO</name>
<dbReference type="Proteomes" id="UP000828390">
    <property type="component" value="Unassembled WGS sequence"/>
</dbReference>
<reference evidence="1" key="1">
    <citation type="journal article" date="2019" name="bioRxiv">
        <title>The Genome of the Zebra Mussel, Dreissena polymorpha: A Resource for Invasive Species Research.</title>
        <authorList>
            <person name="McCartney M.A."/>
            <person name="Auch B."/>
            <person name="Kono T."/>
            <person name="Mallez S."/>
            <person name="Zhang Y."/>
            <person name="Obille A."/>
            <person name="Becker A."/>
            <person name="Abrahante J.E."/>
            <person name="Garbe J."/>
            <person name="Badalamenti J.P."/>
            <person name="Herman A."/>
            <person name="Mangelson H."/>
            <person name="Liachko I."/>
            <person name="Sullivan S."/>
            <person name="Sone E.D."/>
            <person name="Koren S."/>
            <person name="Silverstein K.A.T."/>
            <person name="Beckman K.B."/>
            <person name="Gohl D.M."/>
        </authorList>
    </citation>
    <scope>NUCLEOTIDE SEQUENCE</scope>
    <source>
        <strain evidence="1">Duluth1</strain>
        <tissue evidence="1">Whole animal</tissue>
    </source>
</reference>
<reference evidence="1" key="2">
    <citation type="submission" date="2020-11" db="EMBL/GenBank/DDBJ databases">
        <authorList>
            <person name="McCartney M.A."/>
            <person name="Auch B."/>
            <person name="Kono T."/>
            <person name="Mallez S."/>
            <person name="Becker A."/>
            <person name="Gohl D.M."/>
            <person name="Silverstein K.A.T."/>
            <person name="Koren S."/>
            <person name="Bechman K.B."/>
            <person name="Herman A."/>
            <person name="Abrahante J.E."/>
            <person name="Garbe J."/>
        </authorList>
    </citation>
    <scope>NUCLEOTIDE SEQUENCE</scope>
    <source>
        <strain evidence="1">Duluth1</strain>
        <tissue evidence="1">Whole animal</tissue>
    </source>
</reference>
<proteinExistence type="predicted"/>
<keyword evidence="2" id="KW-1185">Reference proteome</keyword>
<protein>
    <submittedName>
        <fullName evidence="1">Uncharacterized protein</fullName>
    </submittedName>
</protein>
<dbReference type="EMBL" id="JAIWYP010000008">
    <property type="protein sequence ID" value="KAH3782544.1"/>
    <property type="molecule type" value="Genomic_DNA"/>
</dbReference>
<dbReference type="AlphaFoldDB" id="A0A9D4EKU2"/>
<evidence type="ECO:0000313" key="2">
    <source>
        <dbReference type="Proteomes" id="UP000828390"/>
    </source>
</evidence>